<dbReference type="CDD" id="cd13972">
    <property type="entry name" value="UbiB"/>
    <property type="match status" value="1"/>
</dbReference>
<evidence type="ECO:0000256" key="9">
    <source>
        <dbReference type="ARBA" id="ARBA00022777"/>
    </source>
</evidence>
<accession>A0ABS7EC76</accession>
<evidence type="ECO:0000256" key="10">
    <source>
        <dbReference type="ARBA" id="ARBA00022840"/>
    </source>
</evidence>
<keyword evidence="12 13" id="KW-0472">Membrane</keyword>
<evidence type="ECO:0000256" key="8">
    <source>
        <dbReference type="ARBA" id="ARBA00022741"/>
    </source>
</evidence>
<dbReference type="InterPro" id="IPR050154">
    <property type="entry name" value="UbiB_kinase"/>
</dbReference>
<evidence type="ECO:0000256" key="6">
    <source>
        <dbReference type="ARBA" id="ARBA00022688"/>
    </source>
</evidence>
<keyword evidence="16" id="KW-1185">Reference proteome</keyword>
<keyword evidence="9 13" id="KW-0418">Kinase</keyword>
<dbReference type="InterPro" id="IPR045308">
    <property type="entry name" value="UbiB_bact"/>
</dbReference>
<dbReference type="PANTHER" id="PTHR10566:SF113">
    <property type="entry name" value="PROTEIN ACTIVITY OF BC1 COMPLEX KINASE 7, CHLOROPLASTIC"/>
    <property type="match status" value="1"/>
</dbReference>
<dbReference type="SUPFAM" id="SSF56112">
    <property type="entry name" value="Protein kinase-like (PK-like)"/>
    <property type="match status" value="1"/>
</dbReference>
<keyword evidence="4" id="KW-0997">Cell inner membrane</keyword>
<evidence type="ECO:0000313" key="16">
    <source>
        <dbReference type="Proteomes" id="UP001166251"/>
    </source>
</evidence>
<comment type="caution">
    <text evidence="13">Lacks conserved residue(s) required for the propagation of feature annotation.</text>
</comment>
<dbReference type="PANTHER" id="PTHR10566">
    <property type="entry name" value="CHAPERONE-ACTIVITY OF BC1 COMPLEX CABC1 -RELATED"/>
    <property type="match status" value="1"/>
</dbReference>
<feature type="domain" description="ABC1 atypical kinase-like" evidence="14">
    <location>
        <begin position="92"/>
        <end position="345"/>
    </location>
</feature>
<dbReference type="Proteomes" id="UP001166251">
    <property type="component" value="Unassembled WGS sequence"/>
</dbReference>
<dbReference type="EMBL" id="JAHZSS010000002">
    <property type="protein sequence ID" value="MBW8189934.1"/>
    <property type="molecule type" value="Genomic_DNA"/>
</dbReference>
<feature type="active site" description="Proton acceptor" evidence="13">
    <location>
        <position position="289"/>
    </location>
</feature>
<comment type="similarity">
    <text evidence="2">Belongs to the protein kinase superfamily. ADCK protein kinase family.</text>
</comment>
<dbReference type="InterPro" id="IPR011009">
    <property type="entry name" value="Kinase-like_dom_sf"/>
</dbReference>
<feature type="transmembrane region" description="Helical" evidence="13">
    <location>
        <begin position="523"/>
        <end position="542"/>
    </location>
</feature>
<proteinExistence type="inferred from homology"/>
<dbReference type="EC" id="2.7.-.-" evidence="13"/>
<evidence type="ECO:0000256" key="2">
    <source>
        <dbReference type="ARBA" id="ARBA00009670"/>
    </source>
</evidence>
<comment type="similarity">
    <text evidence="13">Belongs to the ABC1 family. UbiB subfamily.</text>
</comment>
<dbReference type="Pfam" id="PF03109">
    <property type="entry name" value="ABC1"/>
    <property type="match status" value="1"/>
</dbReference>
<dbReference type="NCBIfam" id="TIGR01982">
    <property type="entry name" value="UbiB"/>
    <property type="match status" value="1"/>
</dbReference>
<dbReference type="RefSeq" id="WP_220102614.1">
    <property type="nucleotide sequence ID" value="NZ_JAHZSS010000002.1"/>
</dbReference>
<evidence type="ECO:0000313" key="15">
    <source>
        <dbReference type="EMBL" id="MBW8189934.1"/>
    </source>
</evidence>
<sequence>MLIKQHWRLYQITKIFWQYRLDKLFPESWLPWYIRYARFVVLWFRPVNKQDSDAARFRLALEALGPVFVKFGQMLSTRRDLLPDEYAEELAKLQDRVPPFCQQQAQQQIEAAFGQPLANIFSSFEAEPLASASVAQVHGAQLQIAGEQRDVVVKVIRPGIAKVIAADISVMSMFAGLAEKFLPDGKRLRPKEVVNEYRKTLFDELDLMREAANGIQLRRNFEGSDSLYIPEIYADFCRQNVLVMERIDGIPVSDIASLKAQGSNMEKLAERGVEVFFTQVFRDSFFHADMHPGNIFVSREHPHDPMYIGVDFGIVGTLNRDDKRYLAENFLAFFNRDYRKVAELHVASGWVPADTNVEEFEFAIRTVCEPIFQKPLAEISFGHVLINLFNTARRFNMEVQPQLVLLEKTLLYIEGLGRQLYPQLDLWKTAKPFLEDWMALQIGPKAVWRDIKENAPFWGEKLPEMPALIYDSLHAVQRFTEQHQRASTQMGRWRQQQATSFYWLMTAGILALSAALIHDSVGWPALTGVSSAAAICWLRGWWLNWRK</sequence>
<dbReference type="InterPro" id="IPR010232">
    <property type="entry name" value="UbiB"/>
</dbReference>
<dbReference type="InterPro" id="IPR004147">
    <property type="entry name" value="ABC1_dom"/>
</dbReference>
<evidence type="ECO:0000256" key="13">
    <source>
        <dbReference type="HAMAP-Rule" id="MF_00414"/>
    </source>
</evidence>
<keyword evidence="15" id="KW-0830">Ubiquinone</keyword>
<protein>
    <recommendedName>
        <fullName evidence="13">Probable protein kinase UbiB</fullName>
        <ecNumber evidence="13">2.7.-.-</ecNumber>
    </recommendedName>
    <alternativeName>
        <fullName evidence="13">Ubiquinone biosynthesis protein UbiB</fullName>
    </alternativeName>
</protein>
<feature type="transmembrane region" description="Helical" evidence="13">
    <location>
        <begin position="500"/>
        <end position="517"/>
    </location>
</feature>
<organism evidence="15 16">
    <name type="scientific">Neiella holothuriorum</name>
    <dbReference type="NCBI Taxonomy" id="2870530"/>
    <lineage>
        <taxon>Bacteria</taxon>
        <taxon>Pseudomonadati</taxon>
        <taxon>Pseudomonadota</taxon>
        <taxon>Gammaproteobacteria</taxon>
        <taxon>Alteromonadales</taxon>
        <taxon>Echinimonadaceae</taxon>
        <taxon>Neiella</taxon>
    </lineage>
</organism>
<evidence type="ECO:0000256" key="3">
    <source>
        <dbReference type="ARBA" id="ARBA00022475"/>
    </source>
</evidence>
<comment type="subcellular location">
    <subcellularLocation>
        <location evidence="13">Cell membrane</location>
        <topology evidence="13">Multi-pass membrane protein</topology>
    </subcellularLocation>
</comment>
<evidence type="ECO:0000259" key="14">
    <source>
        <dbReference type="Pfam" id="PF03109"/>
    </source>
</evidence>
<comment type="caution">
    <text evidence="15">The sequence shown here is derived from an EMBL/GenBank/DDBJ whole genome shotgun (WGS) entry which is preliminary data.</text>
</comment>
<evidence type="ECO:0000256" key="1">
    <source>
        <dbReference type="ARBA" id="ARBA00005020"/>
    </source>
</evidence>
<evidence type="ECO:0000256" key="4">
    <source>
        <dbReference type="ARBA" id="ARBA00022519"/>
    </source>
</evidence>
<keyword evidence="6 13" id="KW-0831">Ubiquinone biosynthesis</keyword>
<keyword evidence="8 13" id="KW-0547">Nucleotide-binding</keyword>
<reference evidence="15" key="1">
    <citation type="submission" date="2021-07" db="EMBL/GenBank/DDBJ databases">
        <title>Neiella marina sp. nov., isolated from the intestinal content of sea cucumber Apostichopus japonicus.</title>
        <authorList>
            <person name="Bai X."/>
        </authorList>
    </citation>
    <scope>NUCLEOTIDE SEQUENCE</scope>
    <source>
        <strain evidence="15">126</strain>
    </source>
</reference>
<evidence type="ECO:0000256" key="5">
    <source>
        <dbReference type="ARBA" id="ARBA00022679"/>
    </source>
</evidence>
<keyword evidence="3 13" id="KW-1003">Cell membrane</keyword>
<dbReference type="HAMAP" id="MF_00414">
    <property type="entry name" value="UbiB"/>
    <property type="match status" value="1"/>
</dbReference>
<keyword evidence="11 13" id="KW-1133">Transmembrane helix</keyword>
<keyword evidence="10 13" id="KW-0067">ATP-binding</keyword>
<evidence type="ECO:0000256" key="7">
    <source>
        <dbReference type="ARBA" id="ARBA00022692"/>
    </source>
</evidence>
<evidence type="ECO:0000256" key="12">
    <source>
        <dbReference type="ARBA" id="ARBA00023136"/>
    </source>
</evidence>
<keyword evidence="7 13" id="KW-0812">Transmembrane</keyword>
<evidence type="ECO:0000256" key="11">
    <source>
        <dbReference type="ARBA" id="ARBA00022989"/>
    </source>
</evidence>
<feature type="binding site" evidence="13">
    <location>
        <begin position="129"/>
        <end position="137"/>
    </location>
    <ligand>
        <name>ATP</name>
        <dbReference type="ChEBI" id="CHEBI:30616"/>
    </ligand>
</feature>
<keyword evidence="5 13" id="KW-0808">Transferase</keyword>
<comment type="pathway">
    <text evidence="1 13">Cofactor biosynthesis; ubiquinone biosynthesis [regulation].</text>
</comment>
<dbReference type="NCBIfam" id="NF003404">
    <property type="entry name" value="PRK04750.1"/>
    <property type="match status" value="1"/>
</dbReference>
<comment type="function">
    <text evidence="13">Is probably a protein kinase regulator of UbiI activity which is involved in aerobic coenzyme Q (ubiquinone) biosynthesis.</text>
</comment>
<gene>
    <name evidence="13 15" type="primary">ubiB</name>
    <name evidence="15" type="ORF">K0504_02720</name>
</gene>
<feature type="binding site" evidence="13">
    <location>
        <position position="154"/>
    </location>
    <ligand>
        <name>ATP</name>
        <dbReference type="ChEBI" id="CHEBI:30616"/>
    </ligand>
</feature>
<name>A0ABS7EC76_9GAMM</name>